<evidence type="ECO:0000313" key="2">
    <source>
        <dbReference type="EMBL" id="MBB3733776.1"/>
    </source>
</evidence>
<dbReference type="Pfam" id="PF06224">
    <property type="entry name" value="AlkZ-like"/>
    <property type="match status" value="1"/>
</dbReference>
<evidence type="ECO:0000313" key="3">
    <source>
        <dbReference type="Proteomes" id="UP000579945"/>
    </source>
</evidence>
<comment type="caution">
    <text evidence="2">The sequence shown here is derived from an EMBL/GenBank/DDBJ whole genome shotgun (WGS) entry which is preliminary data.</text>
</comment>
<evidence type="ECO:0008006" key="4">
    <source>
        <dbReference type="Google" id="ProtNLM"/>
    </source>
</evidence>
<feature type="compositionally biased region" description="Basic residues" evidence="1">
    <location>
        <begin position="1"/>
        <end position="17"/>
    </location>
</feature>
<dbReference type="RefSeq" id="WP_221242708.1">
    <property type="nucleotide sequence ID" value="NZ_JACIBV010000003.1"/>
</dbReference>
<dbReference type="Proteomes" id="UP000579945">
    <property type="component" value="Unassembled WGS sequence"/>
</dbReference>
<keyword evidence="3" id="KW-1185">Reference proteome</keyword>
<reference evidence="2 3" key="1">
    <citation type="submission" date="2020-08" db="EMBL/GenBank/DDBJ databases">
        <title>Sequencing the genomes of 1000 actinobacteria strains.</title>
        <authorList>
            <person name="Klenk H.-P."/>
        </authorList>
    </citation>
    <scope>NUCLEOTIDE SEQUENCE [LARGE SCALE GENOMIC DNA]</scope>
    <source>
        <strain evidence="2 3">DSM 44320</strain>
    </source>
</reference>
<accession>A0A7W5YDS8</accession>
<protein>
    <recommendedName>
        <fullName evidence="4">Winged helix DNA-binding domain-containing protein</fullName>
    </recommendedName>
</protein>
<evidence type="ECO:0000256" key="1">
    <source>
        <dbReference type="SAM" id="MobiDB-lite"/>
    </source>
</evidence>
<sequence>MASSVARRRSFSTRHKNPGTPMRIIPPQYRRLVTRTYGDVLPALLVDGYVAGVWRPAGDGIEAAAFHPLPDQVWDELAAEAQALAALLADREPGVYRRYDRWWSDLPGAEVRIVR</sequence>
<dbReference type="EMBL" id="JACIBV010000003">
    <property type="protein sequence ID" value="MBB3733776.1"/>
    <property type="molecule type" value="Genomic_DNA"/>
</dbReference>
<organism evidence="2 3">
    <name type="scientific">Nonomuraea dietziae</name>
    <dbReference type="NCBI Taxonomy" id="65515"/>
    <lineage>
        <taxon>Bacteria</taxon>
        <taxon>Bacillati</taxon>
        <taxon>Actinomycetota</taxon>
        <taxon>Actinomycetes</taxon>
        <taxon>Streptosporangiales</taxon>
        <taxon>Streptosporangiaceae</taxon>
        <taxon>Nonomuraea</taxon>
    </lineage>
</organism>
<feature type="region of interest" description="Disordered" evidence="1">
    <location>
        <begin position="1"/>
        <end position="23"/>
    </location>
</feature>
<dbReference type="GeneID" id="95395708"/>
<dbReference type="InterPro" id="IPR009351">
    <property type="entry name" value="AlkZ-like"/>
</dbReference>
<gene>
    <name evidence="2" type="ORF">FHR33_009729</name>
</gene>
<proteinExistence type="predicted"/>
<dbReference type="AlphaFoldDB" id="A0A7W5YDS8"/>
<name>A0A7W5YDS8_9ACTN</name>